<keyword evidence="8 12" id="KW-1133">Transmembrane helix</keyword>
<evidence type="ECO:0000256" key="3">
    <source>
        <dbReference type="ARBA" id="ARBA00005745"/>
    </source>
</evidence>
<dbReference type="PRINTS" id="PR00812">
    <property type="entry name" value="BCTERIALGSPF"/>
</dbReference>
<dbReference type="PROSITE" id="PS00874">
    <property type="entry name" value="T2SP_F"/>
    <property type="match status" value="1"/>
</dbReference>
<dbReference type="Gene3D" id="1.20.81.30">
    <property type="entry name" value="Type II secretion system (T2SS), domain F"/>
    <property type="match status" value="2"/>
</dbReference>
<evidence type="ECO:0000256" key="12">
    <source>
        <dbReference type="SAM" id="Phobius"/>
    </source>
</evidence>
<evidence type="ECO:0000256" key="9">
    <source>
        <dbReference type="ARBA" id="ARBA00023136"/>
    </source>
</evidence>
<dbReference type="RefSeq" id="WP_014776763.1">
    <property type="nucleotide sequence ID" value="NC_018012.1"/>
</dbReference>
<comment type="similarity">
    <text evidence="3 11">Belongs to the GSP F family.</text>
</comment>
<dbReference type="EMBL" id="CP003154">
    <property type="protein sequence ID" value="AFL72255.1"/>
    <property type="molecule type" value="Genomic_DNA"/>
</dbReference>
<dbReference type="InterPro" id="IPR018076">
    <property type="entry name" value="T2SS_GspF_dom"/>
</dbReference>
<evidence type="ECO:0000256" key="7">
    <source>
        <dbReference type="ARBA" id="ARBA00022692"/>
    </source>
</evidence>
<keyword evidence="6" id="KW-0997">Cell inner membrane</keyword>
<feature type="transmembrane region" description="Helical" evidence="12">
    <location>
        <begin position="372"/>
        <end position="395"/>
    </location>
</feature>
<sequence>MPVFEYLALDASGAERVGHIEAADERTAALQLREAKIFALSIRDPQAAGRDESGVSRFAPKRYLSTSQGDLVFLFRQLALMLRAGHTVVQALEANREMAVKFQLRKALGRMRDLIEDGGSLSRALAAEKQVFPPMVSKLIEAGEKSGEIDDILERLADDIERRVDIKRQLMTALTYPSLVFLVAVGVSAALVGWVIPRFAVFLGARGVELPPVTQFLMDLAGWFQDWGAIFGGGVGLFIFAALASYTTKGGKRVIDGLMLKIPVVGGTLRSASLGQAASMLAMQLRSGITLLQSLSIAAGVIGNQAFADAFEQAGERILGGQPLSIALRAKVMPPLVRHMAAIGERSGELEAVMQSLADYYRKDLQARVKVMAAWVEPVMILIVGGMVGTVYLAFFQAALKVSTK</sequence>
<evidence type="ECO:0000313" key="15">
    <source>
        <dbReference type="Proteomes" id="UP000006062"/>
    </source>
</evidence>
<comment type="subcellular location">
    <subcellularLocation>
        <location evidence="2 11">Cell inner membrane</location>
        <topology evidence="2 11">Multi-pass membrane protein</topology>
    </subcellularLocation>
</comment>
<dbReference type="GO" id="GO:0009306">
    <property type="term" value="P:protein secretion"/>
    <property type="evidence" value="ECO:0007669"/>
    <property type="project" value="InterPro"/>
</dbReference>
<dbReference type="AlphaFoldDB" id="I3Y5I7"/>
<evidence type="ECO:0000256" key="6">
    <source>
        <dbReference type="ARBA" id="ARBA00022519"/>
    </source>
</evidence>
<protein>
    <recommendedName>
        <fullName evidence="10">General secretion pathway protein F</fullName>
    </recommendedName>
</protein>
<dbReference type="OrthoDB" id="9805682at2"/>
<feature type="transmembrane region" description="Helical" evidence="12">
    <location>
        <begin position="227"/>
        <end position="246"/>
    </location>
</feature>
<name>I3Y5I7_THIV6</name>
<evidence type="ECO:0000256" key="4">
    <source>
        <dbReference type="ARBA" id="ARBA00022448"/>
    </source>
</evidence>
<dbReference type="InterPro" id="IPR003004">
    <property type="entry name" value="GspF/PilC"/>
</dbReference>
<dbReference type="eggNOG" id="COG1459">
    <property type="taxonomic scope" value="Bacteria"/>
</dbReference>
<keyword evidence="7 11" id="KW-0812">Transmembrane</keyword>
<comment type="function">
    <text evidence="1">Component of the type II secretion system inner membrane complex required for the energy-dependent secretion of extracellular factors such as proteases and toxins from the periplasm.</text>
</comment>
<evidence type="ECO:0000256" key="2">
    <source>
        <dbReference type="ARBA" id="ARBA00004429"/>
    </source>
</evidence>
<gene>
    <name evidence="14" type="ordered locus">Thivi_0183</name>
</gene>
<dbReference type="PANTHER" id="PTHR30012:SF0">
    <property type="entry name" value="TYPE II SECRETION SYSTEM PROTEIN F-RELATED"/>
    <property type="match status" value="1"/>
</dbReference>
<keyword evidence="9 12" id="KW-0472">Membrane</keyword>
<keyword evidence="5" id="KW-1003">Cell membrane</keyword>
<evidence type="ECO:0000256" key="10">
    <source>
        <dbReference type="ARBA" id="ARBA00030750"/>
    </source>
</evidence>
<organism evidence="14 15">
    <name type="scientific">Thiocystis violascens (strain ATCC 17096 / DSM 198 / 6111)</name>
    <name type="common">Chromatium violascens</name>
    <dbReference type="NCBI Taxonomy" id="765911"/>
    <lineage>
        <taxon>Bacteria</taxon>
        <taxon>Pseudomonadati</taxon>
        <taxon>Pseudomonadota</taxon>
        <taxon>Gammaproteobacteria</taxon>
        <taxon>Chromatiales</taxon>
        <taxon>Chromatiaceae</taxon>
        <taxon>Thiocystis</taxon>
    </lineage>
</organism>
<dbReference type="InterPro" id="IPR042094">
    <property type="entry name" value="T2SS_GspF_sf"/>
</dbReference>
<reference evidence="14 15" key="1">
    <citation type="submission" date="2012-06" db="EMBL/GenBank/DDBJ databases">
        <title>Complete sequence of Thiocystis violascens DSM 198.</title>
        <authorList>
            <consortium name="US DOE Joint Genome Institute"/>
            <person name="Lucas S."/>
            <person name="Han J."/>
            <person name="Lapidus A."/>
            <person name="Cheng J.-F."/>
            <person name="Goodwin L."/>
            <person name="Pitluck S."/>
            <person name="Peters L."/>
            <person name="Ovchinnikova G."/>
            <person name="Teshima H."/>
            <person name="Detter J.C."/>
            <person name="Han C."/>
            <person name="Tapia R."/>
            <person name="Land M."/>
            <person name="Hauser L."/>
            <person name="Kyrpides N."/>
            <person name="Ivanova N."/>
            <person name="Pagani I."/>
            <person name="Vogl K."/>
            <person name="Liu Z."/>
            <person name="Frigaard N.-U."/>
            <person name="Bryant D."/>
            <person name="Woyke T."/>
        </authorList>
    </citation>
    <scope>NUCLEOTIDE SEQUENCE [LARGE SCALE GENOMIC DNA]</scope>
    <source>
        <strain evidence="15">ATCC 17096 / DSM 198 / 6111</strain>
    </source>
</reference>
<evidence type="ECO:0000256" key="5">
    <source>
        <dbReference type="ARBA" id="ARBA00022475"/>
    </source>
</evidence>
<accession>I3Y5I7</accession>
<keyword evidence="15" id="KW-1185">Reference proteome</keyword>
<evidence type="ECO:0000256" key="1">
    <source>
        <dbReference type="ARBA" id="ARBA00002684"/>
    </source>
</evidence>
<evidence type="ECO:0000313" key="14">
    <source>
        <dbReference type="EMBL" id="AFL72255.1"/>
    </source>
</evidence>
<dbReference type="PANTHER" id="PTHR30012">
    <property type="entry name" value="GENERAL SECRETION PATHWAY PROTEIN"/>
    <property type="match status" value="1"/>
</dbReference>
<dbReference type="HOGENOM" id="CLU_035032_0_1_6"/>
<dbReference type="KEGG" id="tvi:Thivi_0183"/>
<feature type="transmembrane region" description="Helical" evidence="12">
    <location>
        <begin position="173"/>
        <end position="196"/>
    </location>
</feature>
<feature type="domain" description="Type II secretion system protein GspF" evidence="13">
    <location>
        <begin position="75"/>
        <end position="197"/>
    </location>
</feature>
<dbReference type="STRING" id="765911.Thivi_0183"/>
<feature type="domain" description="Type II secretion system protein GspF" evidence="13">
    <location>
        <begin position="279"/>
        <end position="396"/>
    </location>
</feature>
<dbReference type="Proteomes" id="UP000006062">
    <property type="component" value="Chromosome"/>
</dbReference>
<keyword evidence="4 11" id="KW-0813">Transport</keyword>
<evidence type="ECO:0000256" key="11">
    <source>
        <dbReference type="RuleBase" id="RU003923"/>
    </source>
</evidence>
<dbReference type="FunFam" id="1.20.81.30:FF:000001">
    <property type="entry name" value="Type II secretion system protein F"/>
    <property type="match status" value="2"/>
</dbReference>
<dbReference type="Pfam" id="PF00482">
    <property type="entry name" value="T2SSF"/>
    <property type="match status" value="2"/>
</dbReference>
<dbReference type="InterPro" id="IPR001992">
    <property type="entry name" value="T2SS_GspF/T4SS_PilC_CS"/>
</dbReference>
<proteinExistence type="inferred from homology"/>
<dbReference type="GO" id="GO:0005886">
    <property type="term" value="C:plasma membrane"/>
    <property type="evidence" value="ECO:0007669"/>
    <property type="project" value="UniProtKB-SubCell"/>
</dbReference>
<evidence type="ECO:0000259" key="13">
    <source>
        <dbReference type="Pfam" id="PF00482"/>
    </source>
</evidence>
<evidence type="ECO:0000256" key="8">
    <source>
        <dbReference type="ARBA" id="ARBA00022989"/>
    </source>
</evidence>